<dbReference type="AlphaFoldDB" id="S3CWC2"/>
<dbReference type="HOGENOM" id="CLU_008455_1_1_1"/>
<feature type="transmembrane region" description="Helical" evidence="6">
    <location>
        <begin position="405"/>
        <end position="428"/>
    </location>
</feature>
<dbReference type="SUPFAM" id="SSF103473">
    <property type="entry name" value="MFS general substrate transporter"/>
    <property type="match status" value="1"/>
</dbReference>
<dbReference type="InterPro" id="IPR011701">
    <property type="entry name" value="MFS"/>
</dbReference>
<evidence type="ECO:0000256" key="3">
    <source>
        <dbReference type="ARBA" id="ARBA00022692"/>
    </source>
</evidence>
<evidence type="ECO:0000259" key="7">
    <source>
        <dbReference type="PROSITE" id="PS50850"/>
    </source>
</evidence>
<dbReference type="Pfam" id="PF07690">
    <property type="entry name" value="MFS_1"/>
    <property type="match status" value="2"/>
</dbReference>
<sequence length="480" mass="52146">MKEMDTENVDFEGPNDPAKAQNWNAGKKWTTIVVLALMTFLSTLASTMFAPSVPLVMKEFKSQSSTLGTFVVSVYVLGNAIGPLILAPLSEVYGRAPVYHTTNFLFIICTAACALSVNMSMLIVFRFLAGAMGSAVLTIGGGTITDLFVAEERGTAMAVWSLGPLLGPVIGPVAGRRVYIRCNRLAMDLLDTHDCEKTNQSAAVAIAYYFFVPESYSPTILKKKASHLRKNANSNARFKIEFTHSSRLVLYRAIIRPFQMLMFSPIVLLLSIFVAFVFGQLYLLYTTITFVFEARFHFGTSIAGLSFLGLAVGMLLGAGIFGALSDQTLKSRAKKSENCEMKPEYRLPIMVYGAILIPIGLIIYGWTAEKTDAWIAPIIGTAIVGTGMMATFIPTQAYLVDAFPLYSASAVAANTVLRSISGAFLPLAGPPMYAALGLGWGNSLLALIAILLIPFPAFLIVYGERIRKSSRSMNFASRIQ</sequence>
<feature type="transmembrane region" description="Helical" evidence="6">
    <location>
        <begin position="67"/>
        <end position="86"/>
    </location>
</feature>
<feature type="transmembrane region" description="Helical" evidence="6">
    <location>
        <begin position="98"/>
        <end position="117"/>
    </location>
</feature>
<dbReference type="GO" id="GO:0022857">
    <property type="term" value="F:transmembrane transporter activity"/>
    <property type="evidence" value="ECO:0007669"/>
    <property type="project" value="InterPro"/>
</dbReference>
<evidence type="ECO:0000256" key="4">
    <source>
        <dbReference type="ARBA" id="ARBA00022989"/>
    </source>
</evidence>
<reference evidence="8 9" key="1">
    <citation type="journal article" date="2013" name="BMC Genomics">
        <title>Genomics-driven discovery of the pneumocandin biosynthetic gene cluster in the fungus Glarea lozoyensis.</title>
        <authorList>
            <person name="Chen L."/>
            <person name="Yue Q."/>
            <person name="Zhang X."/>
            <person name="Xiang M."/>
            <person name="Wang C."/>
            <person name="Li S."/>
            <person name="Che Y."/>
            <person name="Ortiz-Lopez F.J."/>
            <person name="Bills G.F."/>
            <person name="Liu X."/>
            <person name="An Z."/>
        </authorList>
    </citation>
    <scope>NUCLEOTIDE SEQUENCE [LARGE SCALE GENOMIC DNA]</scope>
    <source>
        <strain evidence="9">ATCC 20868 / MF5171</strain>
    </source>
</reference>
<dbReference type="GeneID" id="19467017"/>
<keyword evidence="4 6" id="KW-1133">Transmembrane helix</keyword>
<dbReference type="InterPro" id="IPR036259">
    <property type="entry name" value="MFS_trans_sf"/>
</dbReference>
<dbReference type="OMA" id="AMCACPL"/>
<dbReference type="eggNOG" id="KOG0255">
    <property type="taxonomic scope" value="Eukaryota"/>
</dbReference>
<dbReference type="EMBL" id="KE145373">
    <property type="protein sequence ID" value="EPE24116.1"/>
    <property type="molecule type" value="Genomic_DNA"/>
</dbReference>
<dbReference type="Gene3D" id="1.20.1250.20">
    <property type="entry name" value="MFS general substrate transporter like domains"/>
    <property type="match status" value="1"/>
</dbReference>
<accession>S3CWC2</accession>
<comment type="similarity">
    <text evidence="2">Belongs to the major facilitator superfamily.</text>
</comment>
<feature type="transmembrane region" description="Helical" evidence="6">
    <location>
        <begin position="440"/>
        <end position="463"/>
    </location>
</feature>
<dbReference type="KEGG" id="glz:GLAREA_07966"/>
<dbReference type="Proteomes" id="UP000016922">
    <property type="component" value="Unassembled WGS sequence"/>
</dbReference>
<dbReference type="CDD" id="cd17323">
    <property type="entry name" value="MFS_Tpo1_MDR_like"/>
    <property type="match status" value="1"/>
</dbReference>
<dbReference type="OrthoDB" id="5296287at2759"/>
<feature type="transmembrane region" description="Helical" evidence="6">
    <location>
        <begin position="32"/>
        <end position="55"/>
    </location>
</feature>
<gene>
    <name evidence="8" type="ORF">GLAREA_07966</name>
</gene>
<evidence type="ECO:0000256" key="5">
    <source>
        <dbReference type="ARBA" id="ARBA00023136"/>
    </source>
</evidence>
<name>S3CWC2_GLAL2</name>
<dbReference type="PANTHER" id="PTHR23502:SF68">
    <property type="entry name" value="MULTIDRUG TRANSPORTER, PUTATIVE (AFU_ORTHOLOGUE AFUA_3G01120)-RELATED"/>
    <property type="match status" value="1"/>
</dbReference>
<protein>
    <submittedName>
        <fullName evidence="8">MFS general substrate transporter</fullName>
    </submittedName>
</protein>
<evidence type="ECO:0000256" key="6">
    <source>
        <dbReference type="SAM" id="Phobius"/>
    </source>
</evidence>
<organism evidence="8 9">
    <name type="scientific">Glarea lozoyensis (strain ATCC 20868 / MF5171)</name>
    <dbReference type="NCBI Taxonomy" id="1116229"/>
    <lineage>
        <taxon>Eukaryota</taxon>
        <taxon>Fungi</taxon>
        <taxon>Dikarya</taxon>
        <taxon>Ascomycota</taxon>
        <taxon>Pezizomycotina</taxon>
        <taxon>Leotiomycetes</taxon>
        <taxon>Helotiales</taxon>
        <taxon>Helotiaceae</taxon>
        <taxon>Glarea</taxon>
    </lineage>
</organism>
<proteinExistence type="inferred from homology"/>
<keyword evidence="3 6" id="KW-0812">Transmembrane</keyword>
<comment type="subcellular location">
    <subcellularLocation>
        <location evidence="1">Membrane</location>
        <topology evidence="1">Multi-pass membrane protein</topology>
    </subcellularLocation>
</comment>
<dbReference type="PANTHER" id="PTHR23502">
    <property type="entry name" value="MAJOR FACILITATOR SUPERFAMILY"/>
    <property type="match status" value="1"/>
</dbReference>
<dbReference type="InterPro" id="IPR020846">
    <property type="entry name" value="MFS_dom"/>
</dbReference>
<dbReference type="PROSITE" id="PS50850">
    <property type="entry name" value="MFS"/>
    <property type="match status" value="1"/>
</dbReference>
<feature type="transmembrane region" description="Helical" evidence="6">
    <location>
        <begin position="260"/>
        <end position="282"/>
    </location>
</feature>
<feature type="domain" description="Major facilitator superfamily (MFS) profile" evidence="7">
    <location>
        <begin position="31"/>
        <end position="466"/>
    </location>
</feature>
<feature type="transmembrane region" description="Helical" evidence="6">
    <location>
        <begin position="373"/>
        <end position="393"/>
    </location>
</feature>
<evidence type="ECO:0000313" key="8">
    <source>
        <dbReference type="EMBL" id="EPE24116.1"/>
    </source>
</evidence>
<evidence type="ECO:0000256" key="2">
    <source>
        <dbReference type="ARBA" id="ARBA00008335"/>
    </source>
</evidence>
<feature type="transmembrane region" description="Helical" evidence="6">
    <location>
        <begin position="345"/>
        <end position="367"/>
    </location>
</feature>
<keyword evidence="9" id="KW-1185">Reference proteome</keyword>
<dbReference type="GO" id="GO:0016020">
    <property type="term" value="C:membrane"/>
    <property type="evidence" value="ECO:0007669"/>
    <property type="project" value="UniProtKB-SubCell"/>
</dbReference>
<evidence type="ECO:0000313" key="9">
    <source>
        <dbReference type="Proteomes" id="UP000016922"/>
    </source>
</evidence>
<evidence type="ECO:0000256" key="1">
    <source>
        <dbReference type="ARBA" id="ARBA00004141"/>
    </source>
</evidence>
<feature type="transmembrane region" description="Helical" evidence="6">
    <location>
        <begin position="302"/>
        <end position="324"/>
    </location>
</feature>
<feature type="transmembrane region" description="Helical" evidence="6">
    <location>
        <begin position="157"/>
        <end position="175"/>
    </location>
</feature>
<keyword evidence="5 6" id="KW-0472">Membrane</keyword>
<dbReference type="FunFam" id="1.20.1250.20:FF:000011">
    <property type="entry name" value="MFS multidrug transporter, putative"/>
    <property type="match status" value="1"/>
</dbReference>
<dbReference type="RefSeq" id="XP_008088204.1">
    <property type="nucleotide sequence ID" value="XM_008090013.1"/>
</dbReference>